<evidence type="ECO:0000256" key="2">
    <source>
        <dbReference type="PROSITE-ProRule" id="PRU00169"/>
    </source>
</evidence>
<dbReference type="GO" id="GO:0006310">
    <property type="term" value="P:DNA recombination"/>
    <property type="evidence" value="ECO:0007669"/>
    <property type="project" value="UniProtKB-KW"/>
</dbReference>
<dbReference type="Pfam" id="PF00072">
    <property type="entry name" value="Response_reg"/>
    <property type="match status" value="1"/>
</dbReference>
<dbReference type="GO" id="GO:0015074">
    <property type="term" value="P:DNA integration"/>
    <property type="evidence" value="ECO:0007669"/>
    <property type="project" value="InterPro"/>
</dbReference>
<reference evidence="5 6" key="1">
    <citation type="submission" date="2015-11" db="EMBL/GenBank/DDBJ databases">
        <authorList>
            <person name="Zhang Y."/>
            <person name="Guo Z."/>
        </authorList>
    </citation>
    <scope>NUCLEOTIDE SEQUENCE [LARGE SCALE GENOMIC DNA]</scope>
    <source>
        <strain evidence="6">gdw1</strain>
    </source>
</reference>
<dbReference type="GO" id="GO:0003677">
    <property type="term" value="F:DNA binding"/>
    <property type="evidence" value="ECO:0007669"/>
    <property type="project" value="InterPro"/>
</dbReference>
<dbReference type="PANTHER" id="PTHR45526">
    <property type="entry name" value="TRANSCRIPTIONAL REGULATORY PROTEIN DPIA"/>
    <property type="match status" value="1"/>
</dbReference>
<dbReference type="EMBL" id="LNZG01000045">
    <property type="protein sequence ID" value="ODA89565.1"/>
    <property type="molecule type" value="Genomic_DNA"/>
</dbReference>
<keyword evidence="1" id="KW-0233">DNA recombination</keyword>
<dbReference type="InterPro" id="IPR001789">
    <property type="entry name" value="Sig_transdc_resp-reg_receiver"/>
</dbReference>
<dbReference type="Proteomes" id="UP000094426">
    <property type="component" value="Unassembled WGS sequence"/>
</dbReference>
<keyword evidence="2" id="KW-0597">Phosphoprotein</keyword>
<evidence type="ECO:0000313" key="6">
    <source>
        <dbReference type="Proteomes" id="UP000094426"/>
    </source>
</evidence>
<dbReference type="SMART" id="SM00448">
    <property type="entry name" value="REC"/>
    <property type="match status" value="1"/>
</dbReference>
<feature type="domain" description="Response regulatory" evidence="3">
    <location>
        <begin position="3"/>
        <end position="136"/>
    </location>
</feature>
<proteinExistence type="predicted"/>
<dbReference type="InterPro" id="IPR011006">
    <property type="entry name" value="CheY-like_superfamily"/>
</dbReference>
<evidence type="ECO:0000313" key="5">
    <source>
        <dbReference type="EMBL" id="ODA89565.1"/>
    </source>
</evidence>
<evidence type="ECO:0000256" key="1">
    <source>
        <dbReference type="ARBA" id="ARBA00023172"/>
    </source>
</evidence>
<dbReference type="Pfam" id="PF00589">
    <property type="entry name" value="Phage_integrase"/>
    <property type="match status" value="1"/>
</dbReference>
<organism evidence="5 6">
    <name type="scientific">Leifsonia xyli subsp. xyli</name>
    <dbReference type="NCBI Taxonomy" id="59736"/>
    <lineage>
        <taxon>Bacteria</taxon>
        <taxon>Bacillati</taxon>
        <taxon>Actinomycetota</taxon>
        <taxon>Actinomycetes</taxon>
        <taxon>Micrococcales</taxon>
        <taxon>Microbacteriaceae</taxon>
        <taxon>Leifsonia</taxon>
    </lineage>
</organism>
<comment type="caution">
    <text evidence="5">The sequence shown here is derived from an EMBL/GenBank/DDBJ whole genome shotgun (WGS) entry which is preliminary data.</text>
</comment>
<gene>
    <name evidence="5" type="ORF">ATY41_04625</name>
</gene>
<evidence type="ECO:0000259" key="3">
    <source>
        <dbReference type="PROSITE" id="PS50110"/>
    </source>
</evidence>
<evidence type="ECO:0008006" key="7">
    <source>
        <dbReference type="Google" id="ProtNLM"/>
    </source>
</evidence>
<dbReference type="SUPFAM" id="SSF56349">
    <property type="entry name" value="DNA breaking-rejoining enzymes"/>
    <property type="match status" value="1"/>
</dbReference>
<dbReference type="AlphaFoldDB" id="A0A1E2SI73"/>
<dbReference type="RefSeq" id="WP_050737925.1">
    <property type="nucleotide sequence ID" value="NZ_LNZG01000045.1"/>
</dbReference>
<dbReference type="Gene3D" id="3.40.50.2300">
    <property type="match status" value="1"/>
</dbReference>
<sequence length="208" mass="22456">MIRVLVVDDEPIAAEAHADYLTRLDGFELAGIAHSARQSQAQIARAQARSEPVDLILLDITLPDASGLELARALRAARVPIDFIAITAIRQMDTAQAALGVGAVRSGANPHGLLFAGADGLPIDPDTESKRWPRALADLNVTDKHVRLHDLRHTTIDLLYEAGVPEDVIMEIAGQSTRSVTRGYKSRGNQKRLTEGMLQLSALIQESG</sequence>
<dbReference type="PROSITE" id="PS50110">
    <property type="entry name" value="RESPONSE_REGULATORY"/>
    <property type="match status" value="1"/>
</dbReference>
<dbReference type="SUPFAM" id="SSF52172">
    <property type="entry name" value="CheY-like"/>
    <property type="match status" value="1"/>
</dbReference>
<dbReference type="GO" id="GO:0000156">
    <property type="term" value="F:phosphorelay response regulator activity"/>
    <property type="evidence" value="ECO:0007669"/>
    <property type="project" value="TreeGrafter"/>
</dbReference>
<dbReference type="OrthoDB" id="1822491at2"/>
<dbReference type="Gene3D" id="1.10.443.10">
    <property type="entry name" value="Intergrase catalytic core"/>
    <property type="match status" value="1"/>
</dbReference>
<dbReference type="InterPro" id="IPR002104">
    <property type="entry name" value="Integrase_catalytic"/>
</dbReference>
<protein>
    <recommendedName>
        <fullName evidence="7">Response regulatory domain-containing protein</fullName>
    </recommendedName>
</protein>
<name>A0A1E2SI73_LEIXY</name>
<dbReference type="PROSITE" id="PS51898">
    <property type="entry name" value="TYR_RECOMBINASE"/>
    <property type="match status" value="1"/>
</dbReference>
<dbReference type="InterPro" id="IPR011010">
    <property type="entry name" value="DNA_brk_join_enz"/>
</dbReference>
<dbReference type="InterPro" id="IPR051271">
    <property type="entry name" value="2C-system_Tx_regulators"/>
</dbReference>
<dbReference type="InterPro" id="IPR013762">
    <property type="entry name" value="Integrase-like_cat_sf"/>
</dbReference>
<accession>A0A1E2SI73</accession>
<feature type="modified residue" description="4-aspartylphosphate" evidence="2">
    <location>
        <position position="59"/>
    </location>
</feature>
<dbReference type="PANTHER" id="PTHR45526:SF1">
    <property type="entry name" value="TRANSCRIPTIONAL REGULATORY PROTEIN DCUR-RELATED"/>
    <property type="match status" value="1"/>
</dbReference>
<feature type="domain" description="Tyr recombinase" evidence="4">
    <location>
        <begin position="16"/>
        <end position="198"/>
    </location>
</feature>
<evidence type="ECO:0000259" key="4">
    <source>
        <dbReference type="PROSITE" id="PS51898"/>
    </source>
</evidence>